<name>A0A9X9XEU0_9PROT</name>
<dbReference type="SUPFAM" id="SSF143011">
    <property type="entry name" value="RelE-like"/>
    <property type="match status" value="1"/>
</dbReference>
<protein>
    <recommendedName>
        <fullName evidence="3">Plasmid maintenance system killer</fullName>
    </recommendedName>
</protein>
<dbReference type="EMBL" id="JAAEDL010000017">
    <property type="protein sequence ID" value="MBR0682226.1"/>
    <property type="molecule type" value="Genomic_DNA"/>
</dbReference>
<dbReference type="AlphaFoldDB" id="A0A9X9XEU0"/>
<comment type="caution">
    <text evidence="1">The sequence shown here is derived from an EMBL/GenBank/DDBJ whole genome shotgun (WGS) entry which is preliminary data.</text>
</comment>
<sequence>MIVSFRHRGLRAFFERDDPAGVRPDLVERVRSRLSALNAAKAVDELNLPGWRLHRLHGKPVRWALAVNGPWRITFEWGARGPERVDLEQYH</sequence>
<keyword evidence="2" id="KW-1185">Reference proteome</keyword>
<dbReference type="Pfam" id="PF05015">
    <property type="entry name" value="HigB-like_toxin"/>
    <property type="match status" value="1"/>
</dbReference>
<evidence type="ECO:0008006" key="3">
    <source>
        <dbReference type="Google" id="ProtNLM"/>
    </source>
</evidence>
<reference evidence="1" key="1">
    <citation type="submission" date="2020-01" db="EMBL/GenBank/DDBJ databases">
        <authorList>
            <person name="Rat A."/>
        </authorList>
    </citation>
    <scope>NUCLEOTIDE SEQUENCE</scope>
    <source>
        <strain evidence="1">LMG 31228</strain>
    </source>
</reference>
<evidence type="ECO:0000313" key="1">
    <source>
        <dbReference type="EMBL" id="MBR0682226.1"/>
    </source>
</evidence>
<accession>A0A9X9XEU0</accession>
<evidence type="ECO:0000313" key="2">
    <source>
        <dbReference type="Proteomes" id="UP001138709"/>
    </source>
</evidence>
<dbReference type="PANTHER" id="PTHR40266:SF2">
    <property type="entry name" value="TOXIN HIGB-1"/>
    <property type="match status" value="1"/>
</dbReference>
<gene>
    <name evidence="1" type="ORF">GXW74_17175</name>
</gene>
<organism evidence="1 2">
    <name type="scientific">Neoroseomonas eburnea</name>
    <dbReference type="NCBI Taxonomy" id="1346889"/>
    <lineage>
        <taxon>Bacteria</taxon>
        <taxon>Pseudomonadati</taxon>
        <taxon>Pseudomonadota</taxon>
        <taxon>Alphaproteobacteria</taxon>
        <taxon>Acetobacterales</taxon>
        <taxon>Acetobacteraceae</taxon>
        <taxon>Neoroseomonas</taxon>
    </lineage>
</organism>
<proteinExistence type="predicted"/>
<dbReference type="Gene3D" id="3.30.2310.20">
    <property type="entry name" value="RelE-like"/>
    <property type="match status" value="1"/>
</dbReference>
<reference evidence="1" key="2">
    <citation type="journal article" date="2021" name="Syst. Appl. Microbiol.">
        <title>Roseomonas hellenica sp. nov., isolated from roots of wild-growing Alkanna tinctoria.</title>
        <authorList>
            <person name="Rat A."/>
            <person name="Naranjo H.D."/>
            <person name="Lebbe L."/>
            <person name="Cnockaert M."/>
            <person name="Krigas N."/>
            <person name="Grigoriadou K."/>
            <person name="Maloupa E."/>
            <person name="Willems A."/>
        </authorList>
    </citation>
    <scope>NUCLEOTIDE SEQUENCE</scope>
    <source>
        <strain evidence="1">LMG 31228</strain>
    </source>
</reference>
<dbReference type="InterPro" id="IPR035093">
    <property type="entry name" value="RelE/ParE_toxin_dom_sf"/>
</dbReference>
<dbReference type="RefSeq" id="WP_211847761.1">
    <property type="nucleotide sequence ID" value="NZ_JAAEDL010000017.1"/>
</dbReference>
<dbReference type="Proteomes" id="UP001138709">
    <property type="component" value="Unassembled WGS sequence"/>
</dbReference>
<dbReference type="PANTHER" id="PTHR40266">
    <property type="entry name" value="TOXIN HIGB-1"/>
    <property type="match status" value="1"/>
</dbReference>
<dbReference type="InterPro" id="IPR007711">
    <property type="entry name" value="HigB-1"/>
</dbReference>